<keyword evidence="1" id="KW-0472">Membrane</keyword>
<dbReference type="EMBL" id="JBHSQJ010000010">
    <property type="protein sequence ID" value="MFC5906313.1"/>
    <property type="molecule type" value="Genomic_DNA"/>
</dbReference>
<protein>
    <recommendedName>
        <fullName evidence="4">DUF3040 domain-containing protein</fullName>
    </recommendedName>
</protein>
<evidence type="ECO:0000313" key="3">
    <source>
        <dbReference type="Proteomes" id="UP001596174"/>
    </source>
</evidence>
<evidence type="ECO:0000313" key="2">
    <source>
        <dbReference type="EMBL" id="MFC5906313.1"/>
    </source>
</evidence>
<gene>
    <name evidence="2" type="ORF">ACFP3V_03640</name>
</gene>
<keyword evidence="1" id="KW-1133">Transmembrane helix</keyword>
<reference evidence="3" key="1">
    <citation type="journal article" date="2019" name="Int. J. Syst. Evol. Microbiol.">
        <title>The Global Catalogue of Microorganisms (GCM) 10K type strain sequencing project: providing services to taxonomists for standard genome sequencing and annotation.</title>
        <authorList>
            <consortium name="The Broad Institute Genomics Platform"/>
            <consortium name="The Broad Institute Genome Sequencing Center for Infectious Disease"/>
            <person name="Wu L."/>
            <person name="Ma J."/>
        </authorList>
    </citation>
    <scope>NUCLEOTIDE SEQUENCE [LARGE SCALE GENOMIC DNA]</scope>
    <source>
        <strain evidence="3">JCM 4816</strain>
    </source>
</reference>
<comment type="caution">
    <text evidence="2">The sequence shown here is derived from an EMBL/GenBank/DDBJ whole genome shotgun (WGS) entry which is preliminary data.</text>
</comment>
<organism evidence="2 3">
    <name type="scientific">Streptacidiphilus monticola</name>
    <dbReference type="NCBI Taxonomy" id="2161674"/>
    <lineage>
        <taxon>Bacteria</taxon>
        <taxon>Bacillati</taxon>
        <taxon>Actinomycetota</taxon>
        <taxon>Actinomycetes</taxon>
        <taxon>Kitasatosporales</taxon>
        <taxon>Streptomycetaceae</taxon>
        <taxon>Streptacidiphilus</taxon>
    </lineage>
</organism>
<evidence type="ECO:0008006" key="4">
    <source>
        <dbReference type="Google" id="ProtNLM"/>
    </source>
</evidence>
<proteinExistence type="predicted"/>
<sequence>MKVRADSPRLRGWALLSLLLCAAAGAAAVSLAVTGAVSAAVALGVVALVALRIAILLTRAGGPPIRR</sequence>
<evidence type="ECO:0000256" key="1">
    <source>
        <dbReference type="SAM" id="Phobius"/>
    </source>
</evidence>
<dbReference type="RefSeq" id="WP_380579596.1">
    <property type="nucleotide sequence ID" value="NZ_JBHSQJ010000010.1"/>
</dbReference>
<keyword evidence="1" id="KW-0812">Transmembrane</keyword>
<accession>A0ABW1FVN3</accession>
<name>A0ABW1FVN3_9ACTN</name>
<keyword evidence="3" id="KW-1185">Reference proteome</keyword>
<feature type="transmembrane region" description="Helical" evidence="1">
    <location>
        <begin position="38"/>
        <end position="57"/>
    </location>
</feature>
<dbReference type="Proteomes" id="UP001596174">
    <property type="component" value="Unassembled WGS sequence"/>
</dbReference>